<dbReference type="Gene3D" id="3.10.20.30">
    <property type="match status" value="1"/>
</dbReference>
<dbReference type="InterPro" id="IPR012675">
    <property type="entry name" value="Beta-grasp_dom_sf"/>
</dbReference>
<proteinExistence type="predicted"/>
<evidence type="ECO:0000313" key="1">
    <source>
        <dbReference type="EMBL" id="GLT21070.1"/>
    </source>
</evidence>
<dbReference type="Pfam" id="PF02597">
    <property type="entry name" value="ThiS"/>
    <property type="match status" value="1"/>
</dbReference>
<dbReference type="NCBIfam" id="TIGR01683">
    <property type="entry name" value="thiS"/>
    <property type="match status" value="1"/>
</dbReference>
<dbReference type="CDD" id="cd00565">
    <property type="entry name" value="Ubl_ThiS"/>
    <property type="match status" value="1"/>
</dbReference>
<protein>
    <submittedName>
        <fullName evidence="1">Thiamine biosynthesis protein ThiS</fullName>
    </submittedName>
</protein>
<dbReference type="SUPFAM" id="SSF54285">
    <property type="entry name" value="MoaD/ThiS"/>
    <property type="match status" value="1"/>
</dbReference>
<dbReference type="InterPro" id="IPR016155">
    <property type="entry name" value="Mopterin_synth/thiamin_S_b"/>
</dbReference>
<name>A0ABQ6F698_9RHOO</name>
<evidence type="ECO:0000313" key="2">
    <source>
        <dbReference type="Proteomes" id="UP001157167"/>
    </source>
</evidence>
<organism evidence="1 2">
    <name type="scientific">Zoogloea oryzae</name>
    <dbReference type="NCBI Taxonomy" id="310767"/>
    <lineage>
        <taxon>Bacteria</taxon>
        <taxon>Pseudomonadati</taxon>
        <taxon>Pseudomonadota</taxon>
        <taxon>Betaproteobacteria</taxon>
        <taxon>Rhodocyclales</taxon>
        <taxon>Zoogloeaceae</taxon>
        <taxon>Zoogloea</taxon>
    </lineage>
</organism>
<keyword evidence="2" id="KW-1185">Reference proteome</keyword>
<sequence>MTTHTTTSLLSLKINGEARSLAAPATVAALLDEMGLTGKRLAVERNGEIVPKGLHGSTQLADGDALEIVVAVGGG</sequence>
<dbReference type="PANTHER" id="PTHR34472">
    <property type="entry name" value="SULFUR CARRIER PROTEIN THIS"/>
    <property type="match status" value="1"/>
</dbReference>
<dbReference type="EMBL" id="BSPX01000004">
    <property type="protein sequence ID" value="GLT21070.1"/>
    <property type="molecule type" value="Genomic_DNA"/>
</dbReference>
<dbReference type="InterPro" id="IPR003749">
    <property type="entry name" value="ThiS/MoaD-like"/>
</dbReference>
<accession>A0ABQ6F698</accession>
<dbReference type="Proteomes" id="UP001157167">
    <property type="component" value="Unassembled WGS sequence"/>
</dbReference>
<dbReference type="PANTHER" id="PTHR34472:SF1">
    <property type="entry name" value="SULFUR CARRIER PROTEIN THIS"/>
    <property type="match status" value="1"/>
</dbReference>
<comment type="caution">
    <text evidence="1">The sequence shown here is derived from an EMBL/GenBank/DDBJ whole genome shotgun (WGS) entry which is preliminary data.</text>
</comment>
<dbReference type="InterPro" id="IPR010035">
    <property type="entry name" value="Thi_S"/>
</dbReference>
<reference evidence="2" key="1">
    <citation type="journal article" date="2019" name="Int. J. Syst. Evol. Microbiol.">
        <title>The Global Catalogue of Microorganisms (GCM) 10K type strain sequencing project: providing services to taxonomists for standard genome sequencing and annotation.</title>
        <authorList>
            <consortium name="The Broad Institute Genomics Platform"/>
            <consortium name="The Broad Institute Genome Sequencing Center for Infectious Disease"/>
            <person name="Wu L."/>
            <person name="Ma J."/>
        </authorList>
    </citation>
    <scope>NUCLEOTIDE SEQUENCE [LARGE SCALE GENOMIC DNA]</scope>
    <source>
        <strain evidence="2">NBRC 102407</strain>
    </source>
</reference>
<gene>
    <name evidence="1" type="ORF">GCM10007933_05220</name>
</gene>